<sequence length="296" mass="33632">MRAELTSAACIPPEQPPYWYSKANQTHSSWQNVADRQMTQETRQQQQSEVNASYATQNDYHRPSERAQSPTLARSENAIALPYQSISSQQTYERQQQQQQQEQQTSRSNHVEYAANALDGSASRENRYIPVGAPQLGIKSSEQGVVEEQYNRSQSQQRSYETTYKDSSMIKPYSSQFYQYDSSSRQQNQAVTSSSRAPGPEFSAKAEMAEVLPNGSLANTHAHTEGSYRDREGNNVNYKRELLTSVDPSHECQLMKEEEQRICETPLEPGVISRHVTTKYYKKKTVTDTTTTTSTQ</sequence>
<feature type="compositionally biased region" description="Polar residues" evidence="1">
    <location>
        <begin position="48"/>
        <end position="58"/>
    </location>
</feature>
<gene>
    <name evidence="2" type="ORF">AB6A40_005760</name>
</gene>
<accession>A0ABD6EIH1</accession>
<proteinExistence type="predicted"/>
<feature type="compositionally biased region" description="Low complexity" evidence="1">
    <location>
        <begin position="88"/>
        <end position="108"/>
    </location>
</feature>
<feature type="region of interest" description="Disordered" evidence="1">
    <location>
        <begin position="88"/>
        <end position="109"/>
    </location>
</feature>
<dbReference type="Proteomes" id="UP001608902">
    <property type="component" value="Unassembled WGS sequence"/>
</dbReference>
<dbReference type="EMBL" id="JBGFUD010003787">
    <property type="protein sequence ID" value="MFH4979051.1"/>
    <property type="molecule type" value="Genomic_DNA"/>
</dbReference>
<keyword evidence="3" id="KW-1185">Reference proteome</keyword>
<protein>
    <submittedName>
        <fullName evidence="2">Uncharacterized protein</fullName>
    </submittedName>
</protein>
<reference evidence="2 3" key="1">
    <citation type="submission" date="2024-08" db="EMBL/GenBank/DDBJ databases">
        <title>Gnathostoma spinigerum genome.</title>
        <authorList>
            <person name="Gonzalez-Bertolin B."/>
            <person name="Monzon S."/>
            <person name="Zaballos A."/>
            <person name="Jimenez P."/>
            <person name="Dekumyoy P."/>
            <person name="Varona S."/>
            <person name="Cuesta I."/>
            <person name="Sumanam S."/>
            <person name="Adisakwattana P."/>
            <person name="Gasser R.B."/>
            <person name="Hernandez-Gonzalez A."/>
            <person name="Young N.D."/>
            <person name="Perteguer M.J."/>
        </authorList>
    </citation>
    <scope>NUCLEOTIDE SEQUENCE [LARGE SCALE GENOMIC DNA]</scope>
    <source>
        <strain evidence="2">AL3</strain>
        <tissue evidence="2">Liver</tissue>
    </source>
</reference>
<feature type="region of interest" description="Disordered" evidence="1">
    <location>
        <begin position="144"/>
        <end position="167"/>
    </location>
</feature>
<feature type="compositionally biased region" description="Low complexity" evidence="1">
    <location>
        <begin position="36"/>
        <end position="47"/>
    </location>
</feature>
<evidence type="ECO:0000313" key="3">
    <source>
        <dbReference type="Proteomes" id="UP001608902"/>
    </source>
</evidence>
<evidence type="ECO:0000313" key="2">
    <source>
        <dbReference type="EMBL" id="MFH4979051.1"/>
    </source>
</evidence>
<feature type="region of interest" description="Disordered" evidence="1">
    <location>
        <begin position="179"/>
        <end position="200"/>
    </location>
</feature>
<dbReference type="AlphaFoldDB" id="A0ABD6EIH1"/>
<comment type="caution">
    <text evidence="2">The sequence shown here is derived from an EMBL/GenBank/DDBJ whole genome shotgun (WGS) entry which is preliminary data.</text>
</comment>
<name>A0ABD6EIH1_9BILA</name>
<organism evidence="2 3">
    <name type="scientific">Gnathostoma spinigerum</name>
    <dbReference type="NCBI Taxonomy" id="75299"/>
    <lineage>
        <taxon>Eukaryota</taxon>
        <taxon>Metazoa</taxon>
        <taxon>Ecdysozoa</taxon>
        <taxon>Nematoda</taxon>
        <taxon>Chromadorea</taxon>
        <taxon>Rhabditida</taxon>
        <taxon>Spirurina</taxon>
        <taxon>Gnathostomatomorpha</taxon>
        <taxon>Gnathostomatoidea</taxon>
        <taxon>Gnathostomatidae</taxon>
        <taxon>Gnathostoma</taxon>
    </lineage>
</organism>
<feature type="compositionally biased region" description="Polar residues" evidence="1">
    <location>
        <begin position="22"/>
        <end position="34"/>
    </location>
</feature>
<evidence type="ECO:0000256" key="1">
    <source>
        <dbReference type="SAM" id="MobiDB-lite"/>
    </source>
</evidence>
<feature type="region of interest" description="Disordered" evidence="1">
    <location>
        <begin position="1"/>
        <end position="74"/>
    </location>
</feature>